<organism evidence="1 2">
    <name type="scientific">Epibacterium ulvae</name>
    <dbReference type="NCBI Taxonomy" id="1156985"/>
    <lineage>
        <taxon>Bacteria</taxon>
        <taxon>Pseudomonadati</taxon>
        <taxon>Pseudomonadota</taxon>
        <taxon>Alphaproteobacteria</taxon>
        <taxon>Rhodobacterales</taxon>
        <taxon>Roseobacteraceae</taxon>
        <taxon>Epibacterium</taxon>
    </lineage>
</organism>
<dbReference type="EMBL" id="FMWG01000004">
    <property type="protein sequence ID" value="SCZ61334.1"/>
    <property type="molecule type" value="Genomic_DNA"/>
</dbReference>
<name>A0A1G5QHQ7_9RHOB</name>
<protein>
    <submittedName>
        <fullName evidence="1">Uncharacterized protein</fullName>
    </submittedName>
</protein>
<dbReference type="OrthoDB" id="9946962at2"/>
<proteinExistence type="predicted"/>
<dbReference type="Proteomes" id="UP000198767">
    <property type="component" value="Unassembled WGS sequence"/>
</dbReference>
<reference evidence="1 2" key="1">
    <citation type="submission" date="2016-10" db="EMBL/GenBank/DDBJ databases">
        <authorList>
            <person name="de Groot N.N."/>
        </authorList>
    </citation>
    <scope>NUCLEOTIDE SEQUENCE [LARGE SCALE GENOMIC DNA]</scope>
    <source>
        <strain evidence="1 2">U95</strain>
    </source>
</reference>
<keyword evidence="2" id="KW-1185">Reference proteome</keyword>
<accession>A0A1G5QHQ7</accession>
<dbReference type="AlphaFoldDB" id="A0A1G5QHQ7"/>
<gene>
    <name evidence="1" type="ORF">SAMN04488118_104228</name>
</gene>
<dbReference type="RefSeq" id="WP_090217983.1">
    <property type="nucleotide sequence ID" value="NZ_CANLDO010000004.1"/>
</dbReference>
<evidence type="ECO:0000313" key="2">
    <source>
        <dbReference type="Proteomes" id="UP000198767"/>
    </source>
</evidence>
<evidence type="ECO:0000313" key="1">
    <source>
        <dbReference type="EMBL" id="SCZ61334.1"/>
    </source>
</evidence>
<dbReference type="STRING" id="1156985.SAMN04488118_104228"/>
<sequence>MSLKNVYKTASGAFGVDGYSFKQKNLLKRLDKLDNKGICQGLCLCHAGMAKQGIKFKGGGETGMHSLFEYANHAQQHFETMGNPDDLNGVTAMYNHLSRNFHLRIKTIREFSCAPGEVANMTQWAWGRAPGYFQILLPNHVVSFHLGDGVNYFDPNYGMSEFNTFNLFENFMGFYHTHPDFLTAYGLGHPMPSPRPVFVVGLE</sequence>